<evidence type="ECO:0000313" key="2">
    <source>
        <dbReference type="Proteomes" id="UP000001036"/>
    </source>
</evidence>
<reference evidence="1 2" key="1">
    <citation type="journal article" date="2008" name="J. Bacteriol.">
        <title>Insights into plant cell wall degradation from the genome sequence of the soil bacterium Cellvibrio japonicus.</title>
        <authorList>
            <person name="Deboy R.T."/>
            <person name="Mongodin E.F."/>
            <person name="Fouts D.E."/>
            <person name="Tailford L.E."/>
            <person name="Khouri H."/>
            <person name="Emerson J.B."/>
            <person name="Mohamoud Y."/>
            <person name="Watkins K."/>
            <person name="Henrissat B."/>
            <person name="Gilbert H.J."/>
            <person name="Nelson K.E."/>
        </authorList>
    </citation>
    <scope>NUCLEOTIDE SEQUENCE [LARGE SCALE GENOMIC DNA]</scope>
    <source>
        <strain evidence="1 2">Ueda107</strain>
    </source>
</reference>
<sequence length="50" mass="5520">MSCPAPSLRLAIKLYLRDESVFGEADALPMGEFFAAIEPHTREGRGDVVR</sequence>
<dbReference type="HOGENOM" id="CLU_3115945_0_0_6"/>
<keyword evidence="2" id="KW-1185">Reference proteome</keyword>
<dbReference type="AlphaFoldDB" id="B3PJR9"/>
<dbReference type="KEGG" id="cja:CJA_2279"/>
<organism evidence="1 2">
    <name type="scientific">Cellvibrio japonicus (strain Ueda107)</name>
    <name type="common">Pseudomonas fluorescens subsp. cellulosa</name>
    <dbReference type="NCBI Taxonomy" id="498211"/>
    <lineage>
        <taxon>Bacteria</taxon>
        <taxon>Pseudomonadati</taxon>
        <taxon>Pseudomonadota</taxon>
        <taxon>Gammaproteobacteria</taxon>
        <taxon>Cellvibrionales</taxon>
        <taxon>Cellvibrionaceae</taxon>
        <taxon>Cellvibrio</taxon>
    </lineage>
</organism>
<evidence type="ECO:0000313" key="1">
    <source>
        <dbReference type="EMBL" id="ACE82652.1"/>
    </source>
</evidence>
<gene>
    <name evidence="1" type="ordered locus">CJA_2279</name>
</gene>
<dbReference type="Proteomes" id="UP000001036">
    <property type="component" value="Chromosome"/>
</dbReference>
<protein>
    <submittedName>
        <fullName evidence="1">Uncharacterized protein</fullName>
    </submittedName>
</protein>
<proteinExistence type="predicted"/>
<name>B3PJR9_CELJU</name>
<accession>B3PJR9</accession>
<dbReference type="EMBL" id="CP000934">
    <property type="protein sequence ID" value="ACE82652.1"/>
    <property type="molecule type" value="Genomic_DNA"/>
</dbReference>
<dbReference type="STRING" id="498211.CJA_2279"/>